<dbReference type="PANTHER" id="PTHR23077">
    <property type="entry name" value="AAA-FAMILY ATPASE"/>
    <property type="match status" value="1"/>
</dbReference>
<dbReference type="InterPro" id="IPR027417">
    <property type="entry name" value="P-loop_NTPase"/>
</dbReference>
<feature type="domain" description="AAA+ ATPase" evidence="3">
    <location>
        <begin position="631"/>
        <end position="776"/>
    </location>
</feature>
<dbReference type="Gene3D" id="3.40.50.300">
    <property type="entry name" value="P-loop containing nucleotide triphosphate hydrolases"/>
    <property type="match status" value="2"/>
</dbReference>
<dbReference type="AlphaFoldDB" id="A0A8K1FHM9"/>
<dbReference type="InterPro" id="IPR003960">
    <property type="entry name" value="ATPase_AAA_CS"/>
</dbReference>
<evidence type="ECO:0000259" key="3">
    <source>
        <dbReference type="SMART" id="SM00382"/>
    </source>
</evidence>
<keyword evidence="1" id="KW-0547">Nucleotide-binding</keyword>
<keyword evidence="2" id="KW-0067">ATP-binding</keyword>
<dbReference type="SMART" id="SM00382">
    <property type="entry name" value="AAA"/>
    <property type="match status" value="2"/>
</dbReference>
<dbReference type="Pfam" id="PF17862">
    <property type="entry name" value="AAA_lid_3"/>
    <property type="match status" value="2"/>
</dbReference>
<dbReference type="FunFam" id="1.10.8.60:FF:000038">
    <property type="entry name" value="spermatogenesis-associated protein 5-like protein 1"/>
    <property type="match status" value="1"/>
</dbReference>
<proteinExistence type="predicted"/>
<dbReference type="PANTHER" id="PTHR23077:SF117">
    <property type="entry name" value="AAA+ ATPASE DOMAIN-CONTAINING PROTEIN"/>
    <property type="match status" value="1"/>
</dbReference>
<dbReference type="InterPro" id="IPR003959">
    <property type="entry name" value="ATPase_AAA_core"/>
</dbReference>
<dbReference type="Gene3D" id="1.10.8.60">
    <property type="match status" value="2"/>
</dbReference>
<feature type="domain" description="AAA+ ATPase" evidence="3">
    <location>
        <begin position="258"/>
        <end position="405"/>
    </location>
</feature>
<dbReference type="GO" id="GO:0005524">
    <property type="term" value="F:ATP binding"/>
    <property type="evidence" value="ECO:0007669"/>
    <property type="project" value="UniProtKB-KW"/>
</dbReference>
<reference evidence="4" key="1">
    <citation type="submission" date="2019-03" db="EMBL/GenBank/DDBJ databases">
        <title>Long read genome sequence of the mycoparasitic Pythium oligandrum ATCC 38472 isolated from sugarbeet rhizosphere.</title>
        <authorList>
            <person name="Gaulin E."/>
        </authorList>
    </citation>
    <scope>NUCLEOTIDE SEQUENCE</scope>
    <source>
        <strain evidence="4">ATCC 38472_TT</strain>
    </source>
</reference>
<dbReference type="EMBL" id="SPLM01000073">
    <property type="protein sequence ID" value="TMW62911.1"/>
    <property type="molecule type" value="Genomic_DNA"/>
</dbReference>
<dbReference type="FunFam" id="3.40.50.300:FF:001440">
    <property type="entry name" value="ATPase, AAA family protein"/>
    <property type="match status" value="1"/>
</dbReference>
<dbReference type="InterPro" id="IPR050168">
    <property type="entry name" value="AAA_ATPase_domain"/>
</dbReference>
<dbReference type="GO" id="GO:0016887">
    <property type="term" value="F:ATP hydrolysis activity"/>
    <property type="evidence" value="ECO:0007669"/>
    <property type="project" value="InterPro"/>
</dbReference>
<name>A0A8K1FHM9_PYTOL</name>
<sequence>MPVEWAIAQGNARRMDRFTARCRVPVDVIHGRPRWAGAYVVYRSEEKAFVCRASVVVDEELREPRRPLDFDAMVELGSKHFSLLSKRLTHLPGNPEAAVSGLYWIPRESIRKAGGVTLEISTEQPSVPYKIEELLGDLSYKQLVTETLQHHVAVCKSATVHLPLPESIRGEATSSLLARVVSVYPAEDFVRLTPNTRITITVAPPAAGPEDVAMEEQEDEEVAMDRIGGLEKELQALREMILLPIQNQHLREQYDIEFPKGLLLCGPPGVGKTLLVRTAVEECKSQVPLHLEVINGSEIMTGGIGDAELALRNIFRKAALRATETDGASVIFIDELDALCPKRDTHGTMAHSRIVAQLLTLLDGADKQARANVVIVGATNLPNNIDPALRRPGRFDREVFVSPPDVAARKHIFRVHMQNMPYQVDKLPADQDAFIEQLAKRAIGYVGADIASLCREALSVASTRQFVELTRDQETKAWWDEWKRHGKAIEVSDLEKMVAGVAWRVNPVAIPVWFLSKGTQPKVQKPTDRPAEYFRYLFQGIQQSVGEVTTPQMAEEPSEPRVFEVTMADFEQATQVVVASAIRSAAGAAKNTEQLGWDSIGGQEETKLALQQALEWPIKYPQTFERLGVSPPRGILLYGPPGCSKSTIVRAAAHSSGATFLSLSAAQVFSPFFGDAEASVRQVFRDARAALPAIIFFDEIDVLVAKREFDGASSGSGSGSGSTAMRVLSTMLNEMDGVESAEGLLVIGATNRPDCIDAALLRPGRFDRILFVDLPTERDRYAILQIHTKRMTLHEDVDLVQIAQDTSFFSGAELENVCREAALRALRESIHAECVCMRHFIEAVASIRPASSNESLEMFFEFAARMGGMS</sequence>
<dbReference type="PROSITE" id="PS00674">
    <property type="entry name" value="AAA"/>
    <property type="match status" value="2"/>
</dbReference>
<dbReference type="Proteomes" id="UP000794436">
    <property type="component" value="Unassembled WGS sequence"/>
</dbReference>
<gene>
    <name evidence="4" type="ORF">Poli38472_005529</name>
</gene>
<accession>A0A8K1FHM9</accession>
<evidence type="ECO:0000256" key="2">
    <source>
        <dbReference type="ARBA" id="ARBA00022840"/>
    </source>
</evidence>
<evidence type="ECO:0000313" key="4">
    <source>
        <dbReference type="EMBL" id="TMW62911.1"/>
    </source>
</evidence>
<dbReference type="InterPro" id="IPR003593">
    <property type="entry name" value="AAA+_ATPase"/>
</dbReference>
<comment type="caution">
    <text evidence="4">The sequence shown here is derived from an EMBL/GenBank/DDBJ whole genome shotgun (WGS) entry which is preliminary data.</text>
</comment>
<evidence type="ECO:0000256" key="1">
    <source>
        <dbReference type="ARBA" id="ARBA00022741"/>
    </source>
</evidence>
<dbReference type="InterPro" id="IPR041569">
    <property type="entry name" value="AAA_lid_3"/>
</dbReference>
<evidence type="ECO:0000313" key="5">
    <source>
        <dbReference type="Proteomes" id="UP000794436"/>
    </source>
</evidence>
<dbReference type="SUPFAM" id="SSF52540">
    <property type="entry name" value="P-loop containing nucleoside triphosphate hydrolases"/>
    <property type="match status" value="2"/>
</dbReference>
<organism evidence="4 5">
    <name type="scientific">Pythium oligandrum</name>
    <name type="common">Mycoparasitic fungus</name>
    <dbReference type="NCBI Taxonomy" id="41045"/>
    <lineage>
        <taxon>Eukaryota</taxon>
        <taxon>Sar</taxon>
        <taxon>Stramenopiles</taxon>
        <taxon>Oomycota</taxon>
        <taxon>Peronosporomycetes</taxon>
        <taxon>Pythiales</taxon>
        <taxon>Pythiaceae</taxon>
        <taxon>Pythium</taxon>
    </lineage>
</organism>
<dbReference type="Pfam" id="PF00004">
    <property type="entry name" value="AAA"/>
    <property type="match status" value="2"/>
</dbReference>
<dbReference type="FunFam" id="3.40.50.300:FF:000061">
    <property type="entry name" value="ATPase family, AAA domain-containing 2"/>
    <property type="match status" value="1"/>
</dbReference>
<protein>
    <recommendedName>
        <fullName evidence="3">AAA+ ATPase domain-containing protein</fullName>
    </recommendedName>
</protein>
<dbReference type="OrthoDB" id="5421at2759"/>
<keyword evidence="5" id="KW-1185">Reference proteome</keyword>